<dbReference type="InterPro" id="IPR011112">
    <property type="entry name" value="Rho-like_N"/>
</dbReference>
<feature type="domain" description="Rho termination factor-like N-terminal" evidence="2">
    <location>
        <begin position="22"/>
        <end position="57"/>
    </location>
</feature>
<evidence type="ECO:0000256" key="1">
    <source>
        <dbReference type="SAM" id="MobiDB-lite"/>
    </source>
</evidence>
<organism evidence="3 4">
    <name type="scientific">Salinicoccus jeotgali</name>
    <dbReference type="NCBI Taxonomy" id="381634"/>
    <lineage>
        <taxon>Bacteria</taxon>
        <taxon>Bacillati</taxon>
        <taxon>Bacillota</taxon>
        <taxon>Bacilli</taxon>
        <taxon>Bacillales</taxon>
        <taxon>Staphylococcaceae</taxon>
        <taxon>Salinicoccus</taxon>
    </lineage>
</organism>
<feature type="compositionally biased region" description="Polar residues" evidence="1">
    <location>
        <begin position="12"/>
        <end position="21"/>
    </location>
</feature>
<protein>
    <recommendedName>
        <fullName evidence="2">Rho termination factor-like N-terminal domain-containing protein</fullName>
    </recommendedName>
</protein>
<dbReference type="PANTHER" id="PTHR34449:SF2">
    <property type="entry name" value="RHO TERMINATION FACTOR"/>
    <property type="match status" value="1"/>
</dbReference>
<dbReference type="Proteomes" id="UP001500920">
    <property type="component" value="Unassembled WGS sequence"/>
</dbReference>
<dbReference type="PANTHER" id="PTHR34449">
    <property type="entry name" value="RHO TERMINATION FACTOR"/>
    <property type="match status" value="1"/>
</dbReference>
<proteinExistence type="predicted"/>
<sequence length="57" mass="6687">MMLRRHRRKGQTKQSDLSPKQQLDDMKVSELKDLAKEKGVEGYSEMKKPELIEALQE</sequence>
<accession>A0ABP7ESH4</accession>
<dbReference type="Gene3D" id="1.10.720.10">
    <property type="match status" value="1"/>
</dbReference>
<feature type="region of interest" description="Disordered" evidence="1">
    <location>
        <begin position="1"/>
        <end position="30"/>
    </location>
</feature>
<keyword evidence="4" id="KW-1185">Reference proteome</keyword>
<name>A0ABP7ESH4_9STAP</name>
<reference evidence="4" key="1">
    <citation type="journal article" date="2019" name="Int. J. Syst. Evol. Microbiol.">
        <title>The Global Catalogue of Microorganisms (GCM) 10K type strain sequencing project: providing services to taxonomists for standard genome sequencing and annotation.</title>
        <authorList>
            <consortium name="The Broad Institute Genomics Platform"/>
            <consortium name="The Broad Institute Genome Sequencing Center for Infectious Disease"/>
            <person name="Wu L."/>
            <person name="Ma J."/>
        </authorList>
    </citation>
    <scope>NUCLEOTIDE SEQUENCE [LARGE SCALE GENOMIC DNA]</scope>
    <source>
        <strain evidence="4">JCM 16981</strain>
    </source>
</reference>
<dbReference type="SMART" id="SM00959">
    <property type="entry name" value="Rho_N"/>
    <property type="match status" value="1"/>
</dbReference>
<dbReference type="Pfam" id="PF07498">
    <property type="entry name" value="Rho_N"/>
    <property type="match status" value="1"/>
</dbReference>
<gene>
    <name evidence="3" type="ORF">GCM10022378_11590</name>
</gene>
<dbReference type="InterPro" id="IPR036269">
    <property type="entry name" value="Rho_N_sf"/>
</dbReference>
<dbReference type="SUPFAM" id="SSF68912">
    <property type="entry name" value="Rho N-terminal domain-like"/>
    <property type="match status" value="1"/>
</dbReference>
<evidence type="ECO:0000313" key="4">
    <source>
        <dbReference type="Proteomes" id="UP001500920"/>
    </source>
</evidence>
<dbReference type="EMBL" id="BAABCK010000021">
    <property type="protein sequence ID" value="GAA3723161.1"/>
    <property type="molecule type" value="Genomic_DNA"/>
</dbReference>
<feature type="compositionally biased region" description="Basic residues" evidence="1">
    <location>
        <begin position="1"/>
        <end position="11"/>
    </location>
</feature>
<evidence type="ECO:0000259" key="2">
    <source>
        <dbReference type="SMART" id="SM00959"/>
    </source>
</evidence>
<evidence type="ECO:0000313" key="3">
    <source>
        <dbReference type="EMBL" id="GAA3723161.1"/>
    </source>
</evidence>
<dbReference type="RefSeq" id="WP_344702333.1">
    <property type="nucleotide sequence ID" value="NZ_BAABCK010000021.1"/>
</dbReference>
<comment type="caution">
    <text evidence="3">The sequence shown here is derived from an EMBL/GenBank/DDBJ whole genome shotgun (WGS) entry which is preliminary data.</text>
</comment>